<reference evidence="1" key="2">
    <citation type="journal article" date="2015" name="Fish Shellfish Immunol.">
        <title>Early steps in the European eel (Anguilla anguilla)-Vibrio vulnificus interaction in the gills: Role of the RtxA13 toxin.</title>
        <authorList>
            <person name="Callol A."/>
            <person name="Pajuelo D."/>
            <person name="Ebbesson L."/>
            <person name="Teles M."/>
            <person name="MacKenzie S."/>
            <person name="Amaro C."/>
        </authorList>
    </citation>
    <scope>NUCLEOTIDE SEQUENCE</scope>
</reference>
<protein>
    <submittedName>
        <fullName evidence="1">Uncharacterized protein</fullName>
    </submittedName>
</protein>
<dbReference type="EMBL" id="GBXM01028867">
    <property type="protein sequence ID" value="JAH79710.1"/>
    <property type="molecule type" value="Transcribed_RNA"/>
</dbReference>
<evidence type="ECO:0000313" key="1">
    <source>
        <dbReference type="EMBL" id="JAH79710.1"/>
    </source>
</evidence>
<proteinExistence type="predicted"/>
<reference evidence="1" key="1">
    <citation type="submission" date="2014-11" db="EMBL/GenBank/DDBJ databases">
        <authorList>
            <person name="Amaro Gonzalez C."/>
        </authorList>
    </citation>
    <scope>NUCLEOTIDE SEQUENCE</scope>
</reference>
<sequence>MRLKCFSSGRSNLDAFSRSLQERRGIDHH</sequence>
<accession>A0A0E9VQN3</accession>
<name>A0A0E9VQN3_ANGAN</name>
<organism evidence="1">
    <name type="scientific">Anguilla anguilla</name>
    <name type="common">European freshwater eel</name>
    <name type="synonym">Muraena anguilla</name>
    <dbReference type="NCBI Taxonomy" id="7936"/>
    <lineage>
        <taxon>Eukaryota</taxon>
        <taxon>Metazoa</taxon>
        <taxon>Chordata</taxon>
        <taxon>Craniata</taxon>
        <taxon>Vertebrata</taxon>
        <taxon>Euteleostomi</taxon>
        <taxon>Actinopterygii</taxon>
        <taxon>Neopterygii</taxon>
        <taxon>Teleostei</taxon>
        <taxon>Anguilliformes</taxon>
        <taxon>Anguillidae</taxon>
        <taxon>Anguilla</taxon>
    </lineage>
</organism>
<dbReference type="AlphaFoldDB" id="A0A0E9VQN3"/>